<gene>
    <name evidence="1" type="ORF">H1W00_11240</name>
</gene>
<evidence type="ECO:0000313" key="2">
    <source>
        <dbReference type="Proteomes" id="UP000550354"/>
    </source>
</evidence>
<reference evidence="1 2" key="1">
    <citation type="submission" date="2020-07" db="EMBL/GenBank/DDBJ databases">
        <title>Draft genome and description of Aeromicrobium phoceense strain Marseille-Q0843 isolated from healthy skin swab.</title>
        <authorList>
            <person name="Boxberger M."/>
            <person name="La Scola B."/>
        </authorList>
    </citation>
    <scope>NUCLEOTIDE SEQUENCE [LARGE SCALE GENOMIC DNA]</scope>
    <source>
        <strain evidence="1 2">Marseille-Q0843</strain>
    </source>
</reference>
<dbReference type="Proteomes" id="UP000550354">
    <property type="component" value="Unassembled WGS sequence"/>
</dbReference>
<proteinExistence type="predicted"/>
<dbReference type="RefSeq" id="WP_181755782.1">
    <property type="nucleotide sequence ID" value="NZ_JACEOG010000001.1"/>
</dbReference>
<dbReference type="EMBL" id="JACEOG010000001">
    <property type="protein sequence ID" value="MBA4609052.1"/>
    <property type="molecule type" value="Genomic_DNA"/>
</dbReference>
<comment type="caution">
    <text evidence="1">The sequence shown here is derived from an EMBL/GenBank/DDBJ whole genome shotgun (WGS) entry which is preliminary data.</text>
</comment>
<organism evidence="1 2">
    <name type="scientific">Aeromicrobium phoceense</name>
    <dbReference type="NCBI Taxonomy" id="2754045"/>
    <lineage>
        <taxon>Bacteria</taxon>
        <taxon>Bacillati</taxon>
        <taxon>Actinomycetota</taxon>
        <taxon>Actinomycetes</taxon>
        <taxon>Propionibacteriales</taxon>
        <taxon>Nocardioidaceae</taxon>
        <taxon>Aeromicrobium</taxon>
    </lineage>
</organism>
<evidence type="ECO:0000313" key="1">
    <source>
        <dbReference type="EMBL" id="MBA4609052.1"/>
    </source>
</evidence>
<protein>
    <submittedName>
        <fullName evidence="1">Uncharacterized protein</fullName>
    </submittedName>
</protein>
<accession>A0A838XG92</accession>
<keyword evidence="2" id="KW-1185">Reference proteome</keyword>
<name>A0A838XG92_9ACTN</name>
<sequence>MTDRDTPAMEFELTIDGGLGPVLQNALGPECETRTRTYTTLLAESTTDLGTLLAALHEHGLRIESVFVVGPPAASL</sequence>
<dbReference type="AlphaFoldDB" id="A0A838XG92"/>